<reference evidence="1 2" key="1">
    <citation type="submission" date="2017-01" db="EMBL/GenBank/DDBJ databases">
        <authorList>
            <person name="Varghese N."/>
            <person name="Submissions S."/>
        </authorList>
    </citation>
    <scope>NUCLEOTIDE SEQUENCE [LARGE SCALE GENOMIC DNA]</scope>
    <source>
        <strain evidence="1 2">ATCC 23464</strain>
    </source>
</reference>
<evidence type="ECO:0000313" key="1">
    <source>
        <dbReference type="EMBL" id="SIR66260.1"/>
    </source>
</evidence>
<comment type="caution">
    <text evidence="1">The sequence shown here is derived from an EMBL/GenBank/DDBJ whole genome shotgun (WGS) entry which is preliminary data.</text>
</comment>
<keyword evidence="2" id="KW-1185">Reference proteome</keyword>
<gene>
    <name evidence="1" type="ORF">SAMN05421578_12917</name>
</gene>
<dbReference type="EMBL" id="FTNK01000029">
    <property type="protein sequence ID" value="SIR66260.1"/>
    <property type="molecule type" value="Genomic_DNA"/>
</dbReference>
<organism evidence="1 2">
    <name type="scientific">Paenibacillus macquariensis</name>
    <dbReference type="NCBI Taxonomy" id="948756"/>
    <lineage>
        <taxon>Bacteria</taxon>
        <taxon>Bacillati</taxon>
        <taxon>Bacillota</taxon>
        <taxon>Bacilli</taxon>
        <taxon>Bacillales</taxon>
        <taxon>Paenibacillaceae</taxon>
        <taxon>Paenibacillus</taxon>
    </lineage>
</organism>
<accession>A0ABY1KDK7</accession>
<name>A0ABY1KDK7_9BACL</name>
<proteinExistence type="predicted"/>
<sequence>MVKTTLHKGAVQKWVDGGYGQEESSAFGYFQAPDLDVHKAFTQIPVLGITKLQRI</sequence>
<evidence type="ECO:0000313" key="2">
    <source>
        <dbReference type="Proteomes" id="UP000186666"/>
    </source>
</evidence>
<dbReference type="Proteomes" id="UP000186666">
    <property type="component" value="Unassembled WGS sequence"/>
</dbReference>
<protein>
    <submittedName>
        <fullName evidence="1">Uncharacterized protein</fullName>
    </submittedName>
</protein>